<keyword evidence="2" id="KW-1185">Reference proteome</keyword>
<proteinExistence type="predicted"/>
<dbReference type="Proteomes" id="UP000827872">
    <property type="component" value="Linkage Group LG05"/>
</dbReference>
<comment type="caution">
    <text evidence="1">The sequence shown here is derived from an EMBL/GenBank/DDBJ whole genome shotgun (WGS) entry which is preliminary data.</text>
</comment>
<gene>
    <name evidence="1" type="primary">MAST2_2</name>
    <name evidence="1" type="ORF">K3G42_021613</name>
</gene>
<evidence type="ECO:0000313" key="2">
    <source>
        <dbReference type="Proteomes" id="UP000827872"/>
    </source>
</evidence>
<dbReference type="EMBL" id="CM037618">
    <property type="protein sequence ID" value="KAH8000006.1"/>
    <property type="molecule type" value="Genomic_DNA"/>
</dbReference>
<keyword evidence="1" id="KW-0808">Transferase</keyword>
<accession>A0ACB8F429</accession>
<protein>
    <submittedName>
        <fullName evidence="1">Microtubule-associated serine/threonine-protein kinase 2</fullName>
    </submittedName>
</protein>
<name>A0ACB8F429_9SAUR</name>
<reference evidence="1" key="1">
    <citation type="submission" date="2021-08" db="EMBL/GenBank/DDBJ databases">
        <title>The first chromosome-level gecko genome reveals the dynamic sex chromosomes of Neotropical dwarf geckos (Sphaerodactylidae: Sphaerodactylus).</title>
        <authorList>
            <person name="Pinto B.J."/>
            <person name="Keating S.E."/>
            <person name="Gamble T."/>
        </authorList>
    </citation>
    <scope>NUCLEOTIDE SEQUENCE</scope>
    <source>
        <strain evidence="1">TG3544</strain>
    </source>
</reference>
<sequence>MRKGRSREDKAGPLALQAPRRLDQPARAPVDVSKRRAPSAAGGRKDTEEGSYGSAACRELTEKDVIAEPITLRCRKLSNPDIFSTTGKSKLHRQLSQDDCKLRRGSLTSSLSGKQLLPLSTSMHSGVGQSSWQPSGESSNLVRMRNQSLGQSAPSLTAGLIDKR</sequence>
<organism evidence="1 2">
    <name type="scientific">Sphaerodactylus townsendi</name>
    <dbReference type="NCBI Taxonomy" id="933632"/>
    <lineage>
        <taxon>Eukaryota</taxon>
        <taxon>Metazoa</taxon>
        <taxon>Chordata</taxon>
        <taxon>Craniata</taxon>
        <taxon>Vertebrata</taxon>
        <taxon>Euteleostomi</taxon>
        <taxon>Lepidosauria</taxon>
        <taxon>Squamata</taxon>
        <taxon>Bifurcata</taxon>
        <taxon>Gekkota</taxon>
        <taxon>Sphaerodactylidae</taxon>
        <taxon>Sphaerodactylus</taxon>
    </lineage>
</organism>
<keyword evidence="1" id="KW-0418">Kinase</keyword>
<evidence type="ECO:0000313" key="1">
    <source>
        <dbReference type="EMBL" id="KAH8000006.1"/>
    </source>
</evidence>